<dbReference type="Proteomes" id="UP001176940">
    <property type="component" value="Unassembled WGS sequence"/>
</dbReference>
<dbReference type="InterPro" id="IPR043441">
    <property type="entry name" value="Tjap1/BEGAIN"/>
</dbReference>
<reference evidence="5" key="1">
    <citation type="submission" date="2023-07" db="EMBL/GenBank/DDBJ databases">
        <authorList>
            <person name="Stuckert A."/>
        </authorList>
    </citation>
    <scope>NUCLEOTIDE SEQUENCE</scope>
</reference>
<dbReference type="PANTHER" id="PTHR28664">
    <property type="entry name" value="TIGHT JUNCTION-ASSOCIATED PROTEIN 1"/>
    <property type="match status" value="1"/>
</dbReference>
<accession>A0ABN9KQ28</accession>
<evidence type="ECO:0000313" key="6">
    <source>
        <dbReference type="Proteomes" id="UP001176940"/>
    </source>
</evidence>
<gene>
    <name evidence="5" type="ORF">RIMI_LOCUS365053</name>
</gene>
<proteinExistence type="predicted"/>
<name>A0ABN9KQ28_9NEOB</name>
<evidence type="ECO:0000256" key="1">
    <source>
        <dbReference type="ARBA" id="ARBA00004170"/>
    </source>
</evidence>
<feature type="coiled-coil region" evidence="4">
    <location>
        <begin position="61"/>
        <end position="166"/>
    </location>
</feature>
<evidence type="ECO:0000256" key="3">
    <source>
        <dbReference type="ARBA" id="ARBA00023136"/>
    </source>
</evidence>
<comment type="caution">
    <text evidence="5">The sequence shown here is derived from an EMBL/GenBank/DDBJ whole genome shotgun (WGS) entry which is preliminary data.</text>
</comment>
<keyword evidence="2" id="KW-0597">Phosphoprotein</keyword>
<protein>
    <submittedName>
        <fullName evidence="5">Uncharacterized protein</fullName>
    </submittedName>
</protein>
<sequence length="173" mass="20201">METRNVQTAAMETTTCPFYKGNVSLFHTATNQSSAFVFNRETNANQKSAFVLLQRFLQHQNDELRRRLAYATTKMEAMEHEVDAGRHYLEVELSRNREELEKLKDKFRRLQNSYTASQRTNQDLEEKLHTLIKKAEMDRKTLDWEIVELTNKLLDAKTTVNKLEELNGTGPCD</sequence>
<evidence type="ECO:0000313" key="5">
    <source>
        <dbReference type="EMBL" id="CAJ0916766.1"/>
    </source>
</evidence>
<keyword evidence="4" id="KW-0175">Coiled coil</keyword>
<organism evidence="5 6">
    <name type="scientific">Ranitomeya imitator</name>
    <name type="common">mimic poison frog</name>
    <dbReference type="NCBI Taxonomy" id="111125"/>
    <lineage>
        <taxon>Eukaryota</taxon>
        <taxon>Metazoa</taxon>
        <taxon>Chordata</taxon>
        <taxon>Craniata</taxon>
        <taxon>Vertebrata</taxon>
        <taxon>Euteleostomi</taxon>
        <taxon>Amphibia</taxon>
        <taxon>Batrachia</taxon>
        <taxon>Anura</taxon>
        <taxon>Neobatrachia</taxon>
        <taxon>Hyloidea</taxon>
        <taxon>Dendrobatidae</taxon>
        <taxon>Dendrobatinae</taxon>
        <taxon>Ranitomeya</taxon>
    </lineage>
</organism>
<evidence type="ECO:0000256" key="4">
    <source>
        <dbReference type="SAM" id="Coils"/>
    </source>
</evidence>
<keyword evidence="6" id="KW-1185">Reference proteome</keyword>
<evidence type="ECO:0000256" key="2">
    <source>
        <dbReference type="ARBA" id="ARBA00022553"/>
    </source>
</evidence>
<dbReference type="EMBL" id="CAUEEQ010000416">
    <property type="protein sequence ID" value="CAJ0916766.1"/>
    <property type="molecule type" value="Genomic_DNA"/>
</dbReference>
<dbReference type="PANTHER" id="PTHR28664:SF3">
    <property type="entry name" value="TIGHT JUNCTION-ASSOCIATED PROTEIN 1"/>
    <property type="match status" value="1"/>
</dbReference>
<comment type="subcellular location">
    <subcellularLocation>
        <location evidence="1">Membrane</location>
        <topology evidence="1">Peripheral membrane protein</topology>
    </subcellularLocation>
</comment>
<keyword evidence="3" id="KW-0472">Membrane</keyword>